<proteinExistence type="inferred from homology"/>
<keyword evidence="3" id="KW-0067">ATP-binding</keyword>
<name>A0A1I0RJT9_9RHOB</name>
<dbReference type="AlphaFoldDB" id="A0A1I0RJT9"/>
<dbReference type="EMBL" id="FOIZ01000002">
    <property type="protein sequence ID" value="SEW41051.1"/>
    <property type="molecule type" value="Genomic_DNA"/>
</dbReference>
<evidence type="ECO:0000313" key="4">
    <source>
        <dbReference type="EMBL" id="SEW41051.1"/>
    </source>
</evidence>
<dbReference type="Proteomes" id="UP000199167">
    <property type="component" value="Unassembled WGS sequence"/>
</dbReference>
<gene>
    <name evidence="4" type="ORF">SAMN04488515_2773</name>
</gene>
<comment type="similarity">
    <text evidence="1">Belongs to the heat shock protein 70 family.</text>
</comment>
<dbReference type="SUPFAM" id="SSF53067">
    <property type="entry name" value="Actin-like ATPase domain"/>
    <property type="match status" value="2"/>
</dbReference>
<dbReference type="Gene3D" id="3.30.420.40">
    <property type="match status" value="4"/>
</dbReference>
<evidence type="ECO:0000313" key="5">
    <source>
        <dbReference type="Proteomes" id="UP000199167"/>
    </source>
</evidence>
<dbReference type="InterPro" id="IPR018181">
    <property type="entry name" value="Heat_shock_70_CS"/>
</dbReference>
<accession>A0A1I0RJT9</accession>
<dbReference type="PROSITE" id="PS00329">
    <property type="entry name" value="HSP70_2"/>
    <property type="match status" value="1"/>
</dbReference>
<dbReference type="GO" id="GO:0005524">
    <property type="term" value="F:ATP binding"/>
    <property type="evidence" value="ECO:0007669"/>
    <property type="project" value="UniProtKB-KW"/>
</dbReference>
<dbReference type="Pfam" id="PF00012">
    <property type="entry name" value="HSP70"/>
    <property type="match status" value="2"/>
</dbReference>
<sequence length="406" mass="44014">MTQRLGIDFGTSNTAAAVMAGNTPYLIPVEPGETTLPTSVFFDTNRKVTTFGSTANAALIDGREGRFMRALKSVLGTPLMHERRQIAYEKITLIDVVARFLATVKQRAEDATGLTFDGVLSGRPVRFHHDPDRNQRAEADLRSAYHTAGFTDVAFMFEPEAAAETSQSQGRGLIIDIGGGTSDFSVFTREAGQTRIIASHGVRVGGTDFDRTLSLDHVMPLLGRGHLLRNELGDGTHTAPNALFNDLATWEKIPFLYTPETLRLTARYAKLGVDAVRFQRLHDVIEMELGHDIAFAVEAGKINANRADASIDLSFIHADLRQPLTQTAMQHSLQELTAKVSNAAQETLRLANLAPSDINTIVYVGGSSLMTTITSAMEQIFPDAAQERTNAFTAVADGLAIAAARA</sequence>
<dbReference type="InterPro" id="IPR043129">
    <property type="entry name" value="ATPase_NBD"/>
</dbReference>
<evidence type="ECO:0000256" key="1">
    <source>
        <dbReference type="ARBA" id="ARBA00007381"/>
    </source>
</evidence>
<evidence type="ECO:0000256" key="3">
    <source>
        <dbReference type="ARBA" id="ARBA00022840"/>
    </source>
</evidence>
<dbReference type="RefSeq" id="WP_089995910.1">
    <property type="nucleotide sequence ID" value="NZ_FOIZ01000002.1"/>
</dbReference>
<protein>
    <submittedName>
        <fullName evidence="4">Hypothetical chaperone protein</fullName>
    </submittedName>
</protein>
<dbReference type="Gene3D" id="3.90.640.10">
    <property type="entry name" value="Actin, Chain A, domain 4"/>
    <property type="match status" value="2"/>
</dbReference>
<organism evidence="4 5">
    <name type="scientific">Cognatiyoonia koreensis</name>
    <dbReference type="NCBI Taxonomy" id="364200"/>
    <lineage>
        <taxon>Bacteria</taxon>
        <taxon>Pseudomonadati</taxon>
        <taxon>Pseudomonadota</taxon>
        <taxon>Alphaproteobacteria</taxon>
        <taxon>Rhodobacterales</taxon>
        <taxon>Paracoccaceae</taxon>
        <taxon>Cognatiyoonia</taxon>
    </lineage>
</organism>
<keyword evidence="5" id="KW-1185">Reference proteome</keyword>
<dbReference type="InterPro" id="IPR013126">
    <property type="entry name" value="Hsp_70_fam"/>
</dbReference>
<keyword evidence="2" id="KW-0547">Nucleotide-binding</keyword>
<evidence type="ECO:0000256" key="2">
    <source>
        <dbReference type="ARBA" id="ARBA00022741"/>
    </source>
</evidence>
<reference evidence="4 5" key="1">
    <citation type="submission" date="2016-10" db="EMBL/GenBank/DDBJ databases">
        <authorList>
            <person name="de Groot N.N."/>
        </authorList>
    </citation>
    <scope>NUCLEOTIDE SEQUENCE [LARGE SCALE GENOMIC DNA]</scope>
    <source>
        <strain evidence="4 5">DSM 17925</strain>
    </source>
</reference>
<dbReference type="STRING" id="364200.SAMN04488515_2773"/>
<dbReference type="PRINTS" id="PR00301">
    <property type="entry name" value="HEATSHOCK70"/>
</dbReference>
<dbReference type="OrthoDB" id="9807934at2"/>
<dbReference type="GO" id="GO:0140662">
    <property type="term" value="F:ATP-dependent protein folding chaperone"/>
    <property type="evidence" value="ECO:0007669"/>
    <property type="project" value="InterPro"/>
</dbReference>
<dbReference type="PANTHER" id="PTHR19375">
    <property type="entry name" value="HEAT SHOCK PROTEIN 70KDA"/>
    <property type="match status" value="1"/>
</dbReference>